<dbReference type="OrthoDB" id="2424110at2759"/>
<accession>A0A8H3R107</accession>
<evidence type="ECO:0000313" key="2">
    <source>
        <dbReference type="Proteomes" id="UP000615446"/>
    </source>
</evidence>
<dbReference type="EMBL" id="BLAL01000274">
    <property type="protein sequence ID" value="GES98872.1"/>
    <property type="molecule type" value="Genomic_DNA"/>
</dbReference>
<dbReference type="Proteomes" id="UP000615446">
    <property type="component" value="Unassembled WGS sequence"/>
</dbReference>
<protein>
    <submittedName>
        <fullName evidence="1">Uncharacterized protein</fullName>
    </submittedName>
</protein>
<reference evidence="1" key="1">
    <citation type="submission" date="2019-10" db="EMBL/GenBank/DDBJ databases">
        <title>Conservation and host-specific expression of non-tandemly repeated heterogenous ribosome RNA gene in arbuscular mycorrhizal fungi.</title>
        <authorList>
            <person name="Maeda T."/>
            <person name="Kobayashi Y."/>
            <person name="Nakagawa T."/>
            <person name="Ezawa T."/>
            <person name="Yamaguchi K."/>
            <person name="Bino T."/>
            <person name="Nishimoto Y."/>
            <person name="Shigenobu S."/>
            <person name="Kawaguchi M."/>
        </authorList>
    </citation>
    <scope>NUCLEOTIDE SEQUENCE</scope>
    <source>
        <strain evidence="1">HR1</strain>
    </source>
</reference>
<sequence>MGLPLSTTELNVPVTTKTADLSSFTSEVNNTLVAIEVAETSGKKGERYVKNDDLVLIGKHIHVSKWVLVKNCYEIFSKDPKTYRENVTFRALKADAIPDVTKFSPDRNTVVVFEDLCAEPRKIQDRIVPYFISDRHQGVSSIYVSQKYTQTPKIIRENISHLALFRGSGSREDICRIVRQYTDDPKKASKIMINICEIGILWSSILLKQLMILSQLD</sequence>
<proteinExistence type="predicted"/>
<name>A0A8H3R107_9GLOM</name>
<dbReference type="AlphaFoldDB" id="A0A8H3R107"/>
<gene>
    <name evidence="1" type="ORF">RCL2_002540200</name>
</gene>
<organism evidence="1 2">
    <name type="scientific">Rhizophagus clarus</name>
    <dbReference type="NCBI Taxonomy" id="94130"/>
    <lineage>
        <taxon>Eukaryota</taxon>
        <taxon>Fungi</taxon>
        <taxon>Fungi incertae sedis</taxon>
        <taxon>Mucoromycota</taxon>
        <taxon>Glomeromycotina</taxon>
        <taxon>Glomeromycetes</taxon>
        <taxon>Glomerales</taxon>
        <taxon>Glomeraceae</taxon>
        <taxon>Rhizophagus</taxon>
    </lineage>
</organism>
<evidence type="ECO:0000313" key="1">
    <source>
        <dbReference type="EMBL" id="GES98872.1"/>
    </source>
</evidence>
<comment type="caution">
    <text evidence="1">The sequence shown here is derived from an EMBL/GenBank/DDBJ whole genome shotgun (WGS) entry which is preliminary data.</text>
</comment>